<evidence type="ECO:0000313" key="3">
    <source>
        <dbReference type="EMBL" id="CEK76054.1"/>
    </source>
</evidence>
<gene>
    <name evidence="3" type="primary">ORF98223</name>
</gene>
<evidence type="ECO:0000256" key="1">
    <source>
        <dbReference type="SAM" id="MobiDB-lite"/>
    </source>
</evidence>
<dbReference type="PROSITE" id="PS51186">
    <property type="entry name" value="GNAT"/>
    <property type="match status" value="1"/>
</dbReference>
<accession>A0A0B7A526</accession>
<feature type="region of interest" description="Disordered" evidence="1">
    <location>
        <begin position="195"/>
        <end position="226"/>
    </location>
</feature>
<reference evidence="3" key="1">
    <citation type="submission" date="2014-12" db="EMBL/GenBank/DDBJ databases">
        <title>Insight into the proteome of Arion vulgaris.</title>
        <authorList>
            <person name="Aradska J."/>
            <person name="Bulat T."/>
            <person name="Smidak R."/>
            <person name="Sarate P."/>
            <person name="Gangsoo J."/>
            <person name="Sialana F."/>
            <person name="Bilban M."/>
            <person name="Lubec G."/>
        </authorList>
    </citation>
    <scope>NUCLEOTIDE SEQUENCE</scope>
    <source>
        <tissue evidence="3">Skin</tissue>
    </source>
</reference>
<dbReference type="InterPro" id="IPR000182">
    <property type="entry name" value="GNAT_dom"/>
</dbReference>
<dbReference type="AlphaFoldDB" id="A0A0B7A526"/>
<dbReference type="InterPro" id="IPR039840">
    <property type="entry name" value="NAA80"/>
</dbReference>
<proteinExistence type="predicted"/>
<name>A0A0B7A526_9EUPU</name>
<dbReference type="InterPro" id="IPR016181">
    <property type="entry name" value="Acyl_CoA_acyltransferase"/>
</dbReference>
<evidence type="ECO:0000259" key="2">
    <source>
        <dbReference type="PROSITE" id="PS51186"/>
    </source>
</evidence>
<dbReference type="GO" id="GO:0005737">
    <property type="term" value="C:cytoplasm"/>
    <property type="evidence" value="ECO:0007669"/>
    <property type="project" value="TreeGrafter"/>
</dbReference>
<feature type="domain" description="N-acetyltransferase" evidence="2">
    <location>
        <begin position="10"/>
        <end position="158"/>
    </location>
</feature>
<dbReference type="GO" id="GO:0008080">
    <property type="term" value="F:N-acetyltransferase activity"/>
    <property type="evidence" value="ECO:0007669"/>
    <property type="project" value="InterPro"/>
</dbReference>
<sequence>MCTLLTDDNMEVLPLHKHTHFTDACAELLNSHWPISKTARYHSLSKSCDGMPVCLALVKQDGSKVEVIGFSKMSAVQGVQNACLLESVIVKEMDRGKGLGRVLMKLTEDYAQKLGFKTVYLFTLNKEGFYGRLGYTKCNPVTSLGDNAQKVPEAMLKNLLGIPVSTKHSKQINNTSTTVSQSVDNGLETLRHTHDDDETSQLASNSNEMNNNHPVSTTTTSVSTSATSVSTAATSISTSTPPIPPPLPPCKQYSALSLSDNSIYDRTLIRMNPHLVTWMKKDL</sequence>
<dbReference type="PANTHER" id="PTHR13538:SF4">
    <property type="entry name" value="N-ALPHA-ACETYLTRANSFERASE 80"/>
    <property type="match status" value="1"/>
</dbReference>
<dbReference type="PANTHER" id="PTHR13538">
    <property type="entry name" value="N-ACETYLTRANSFERASE 6"/>
    <property type="match status" value="1"/>
</dbReference>
<organism evidence="3">
    <name type="scientific">Arion vulgaris</name>
    <dbReference type="NCBI Taxonomy" id="1028688"/>
    <lineage>
        <taxon>Eukaryota</taxon>
        <taxon>Metazoa</taxon>
        <taxon>Spiralia</taxon>
        <taxon>Lophotrochozoa</taxon>
        <taxon>Mollusca</taxon>
        <taxon>Gastropoda</taxon>
        <taxon>Heterobranchia</taxon>
        <taxon>Euthyneura</taxon>
        <taxon>Panpulmonata</taxon>
        <taxon>Eupulmonata</taxon>
        <taxon>Stylommatophora</taxon>
        <taxon>Helicina</taxon>
        <taxon>Arionoidea</taxon>
        <taxon>Arionidae</taxon>
        <taxon>Arion</taxon>
    </lineage>
</organism>
<dbReference type="GO" id="GO:1905502">
    <property type="term" value="F:acetyl-CoA binding"/>
    <property type="evidence" value="ECO:0007669"/>
    <property type="project" value="TreeGrafter"/>
</dbReference>
<dbReference type="EMBL" id="HACG01029189">
    <property type="protein sequence ID" value="CEK76054.1"/>
    <property type="molecule type" value="Transcribed_RNA"/>
</dbReference>
<protein>
    <recommendedName>
        <fullName evidence="2">N-acetyltransferase domain-containing protein</fullName>
    </recommendedName>
</protein>
<dbReference type="Gene3D" id="3.40.630.30">
    <property type="match status" value="1"/>
</dbReference>
<dbReference type="SUPFAM" id="SSF55729">
    <property type="entry name" value="Acyl-CoA N-acyltransferases (Nat)"/>
    <property type="match status" value="1"/>
</dbReference>
<feature type="compositionally biased region" description="Polar residues" evidence="1">
    <location>
        <begin position="200"/>
        <end position="213"/>
    </location>
</feature>
<feature type="compositionally biased region" description="Low complexity" evidence="1">
    <location>
        <begin position="214"/>
        <end position="226"/>
    </location>
</feature>
<dbReference type="Pfam" id="PF00583">
    <property type="entry name" value="Acetyltransf_1"/>
    <property type="match status" value="1"/>
</dbReference>
<dbReference type="CDD" id="cd04301">
    <property type="entry name" value="NAT_SF"/>
    <property type="match status" value="1"/>
</dbReference>